<dbReference type="InterPro" id="IPR053151">
    <property type="entry name" value="RNase_H-like"/>
</dbReference>
<dbReference type="InterPro" id="IPR044730">
    <property type="entry name" value="RNase_H-like_dom_plant"/>
</dbReference>
<feature type="domain" description="RNase H type-1" evidence="1">
    <location>
        <begin position="62"/>
        <end position="139"/>
    </location>
</feature>
<dbReference type="Pfam" id="PF13456">
    <property type="entry name" value="RVT_3"/>
    <property type="match status" value="1"/>
</dbReference>
<dbReference type="SUPFAM" id="SSF53098">
    <property type="entry name" value="Ribonuclease H-like"/>
    <property type="match status" value="1"/>
</dbReference>
<evidence type="ECO:0000313" key="3">
    <source>
        <dbReference type="Proteomes" id="UP001632038"/>
    </source>
</evidence>
<accession>A0ABD3BA74</accession>
<comment type="caution">
    <text evidence="2">The sequence shown here is derived from an EMBL/GenBank/DDBJ whole genome shotgun (WGS) entry which is preliminary data.</text>
</comment>
<proteinExistence type="predicted"/>
<dbReference type="CDD" id="cd06222">
    <property type="entry name" value="RNase_H_like"/>
    <property type="match status" value="1"/>
</dbReference>
<dbReference type="PANTHER" id="PTHR47723">
    <property type="entry name" value="OS05G0353850 PROTEIN"/>
    <property type="match status" value="1"/>
</dbReference>
<protein>
    <recommendedName>
        <fullName evidence="1">RNase H type-1 domain-containing protein</fullName>
    </recommendedName>
</protein>
<dbReference type="InterPro" id="IPR036397">
    <property type="entry name" value="RNaseH_sf"/>
</dbReference>
<evidence type="ECO:0000313" key="2">
    <source>
        <dbReference type="EMBL" id="KAL3614247.1"/>
    </source>
</evidence>
<sequence>MKLICDGAVYQVSCNSDVSIWIEPWASWDARDQWMSLAQANQKRPSPNHKWSPPPDGWLKINTDAAFANGKSTSGIIFKNKNGSLVLAATFAHDCPDATTTECLAILDACNLAKIHNIKKATFLSDCPIAITCINNSPTTSYWTANPVVEKMAFLEHCVYKQIC</sequence>
<dbReference type="PANTHER" id="PTHR47723:SF19">
    <property type="entry name" value="POLYNUCLEOTIDYL TRANSFERASE, RIBONUCLEASE H-LIKE SUPERFAMILY PROTEIN"/>
    <property type="match status" value="1"/>
</dbReference>
<gene>
    <name evidence="2" type="ORF">CASFOL_042321</name>
</gene>
<dbReference type="Proteomes" id="UP001632038">
    <property type="component" value="Unassembled WGS sequence"/>
</dbReference>
<reference evidence="3" key="1">
    <citation type="journal article" date="2024" name="IScience">
        <title>Strigolactones Initiate the Formation of Haustorium-like Structures in Castilleja.</title>
        <authorList>
            <person name="Buerger M."/>
            <person name="Peterson D."/>
            <person name="Chory J."/>
        </authorList>
    </citation>
    <scope>NUCLEOTIDE SEQUENCE [LARGE SCALE GENOMIC DNA]</scope>
</reference>
<name>A0ABD3BA74_9LAMI</name>
<keyword evidence="3" id="KW-1185">Reference proteome</keyword>
<dbReference type="EMBL" id="JAVIJP010000107">
    <property type="protein sequence ID" value="KAL3614247.1"/>
    <property type="molecule type" value="Genomic_DNA"/>
</dbReference>
<dbReference type="InterPro" id="IPR012337">
    <property type="entry name" value="RNaseH-like_sf"/>
</dbReference>
<dbReference type="Gene3D" id="3.30.420.10">
    <property type="entry name" value="Ribonuclease H-like superfamily/Ribonuclease H"/>
    <property type="match status" value="1"/>
</dbReference>
<dbReference type="InterPro" id="IPR002156">
    <property type="entry name" value="RNaseH_domain"/>
</dbReference>
<organism evidence="2 3">
    <name type="scientific">Castilleja foliolosa</name>
    <dbReference type="NCBI Taxonomy" id="1961234"/>
    <lineage>
        <taxon>Eukaryota</taxon>
        <taxon>Viridiplantae</taxon>
        <taxon>Streptophyta</taxon>
        <taxon>Embryophyta</taxon>
        <taxon>Tracheophyta</taxon>
        <taxon>Spermatophyta</taxon>
        <taxon>Magnoliopsida</taxon>
        <taxon>eudicotyledons</taxon>
        <taxon>Gunneridae</taxon>
        <taxon>Pentapetalae</taxon>
        <taxon>asterids</taxon>
        <taxon>lamiids</taxon>
        <taxon>Lamiales</taxon>
        <taxon>Orobanchaceae</taxon>
        <taxon>Pedicularideae</taxon>
        <taxon>Castillejinae</taxon>
        <taxon>Castilleja</taxon>
    </lineage>
</organism>
<evidence type="ECO:0000259" key="1">
    <source>
        <dbReference type="Pfam" id="PF13456"/>
    </source>
</evidence>
<dbReference type="AlphaFoldDB" id="A0ABD3BA74"/>